<protein>
    <recommendedName>
        <fullName evidence="2">DRBM domain-containing protein</fullName>
    </recommendedName>
</protein>
<dbReference type="EMBL" id="KN823388">
    <property type="protein sequence ID" value="KIO17401.1"/>
    <property type="molecule type" value="Genomic_DNA"/>
</dbReference>
<sequence>MLHSRAGRTKSEAKDDAAKQALESLVFFDSSALESTRSDEQRPFAVILFNMDLLGSRSKPPSAVSLRSELSDVQVFCRPPPNAGQPDARPHRA</sequence>
<organism evidence="3 4">
    <name type="scientific">Tulasnella calospora MUT 4182</name>
    <dbReference type="NCBI Taxonomy" id="1051891"/>
    <lineage>
        <taxon>Eukaryota</taxon>
        <taxon>Fungi</taxon>
        <taxon>Dikarya</taxon>
        <taxon>Basidiomycota</taxon>
        <taxon>Agaricomycotina</taxon>
        <taxon>Agaricomycetes</taxon>
        <taxon>Cantharellales</taxon>
        <taxon>Tulasnellaceae</taxon>
        <taxon>Tulasnella</taxon>
    </lineage>
</organism>
<name>A0A0C3Q364_9AGAM</name>
<reference evidence="3 4" key="1">
    <citation type="submission" date="2014-04" db="EMBL/GenBank/DDBJ databases">
        <authorList>
            <consortium name="DOE Joint Genome Institute"/>
            <person name="Kuo A."/>
            <person name="Girlanda M."/>
            <person name="Perotto S."/>
            <person name="Kohler A."/>
            <person name="Nagy L.G."/>
            <person name="Floudas D."/>
            <person name="Copeland A."/>
            <person name="Barry K.W."/>
            <person name="Cichocki N."/>
            <person name="Veneault-Fourrey C."/>
            <person name="LaButti K."/>
            <person name="Lindquist E.A."/>
            <person name="Lipzen A."/>
            <person name="Lundell T."/>
            <person name="Morin E."/>
            <person name="Murat C."/>
            <person name="Sun H."/>
            <person name="Tunlid A."/>
            <person name="Henrissat B."/>
            <person name="Grigoriev I.V."/>
            <person name="Hibbett D.S."/>
            <person name="Martin F."/>
            <person name="Nordberg H.P."/>
            <person name="Cantor M.N."/>
            <person name="Hua S.X."/>
        </authorList>
    </citation>
    <scope>NUCLEOTIDE SEQUENCE [LARGE SCALE GENOMIC DNA]</scope>
    <source>
        <strain evidence="3 4">MUT 4182</strain>
    </source>
</reference>
<evidence type="ECO:0000259" key="2">
    <source>
        <dbReference type="PROSITE" id="PS50137"/>
    </source>
</evidence>
<feature type="domain" description="DRBM" evidence="2">
    <location>
        <begin position="1"/>
        <end position="27"/>
    </location>
</feature>
<accession>A0A0C3Q364</accession>
<evidence type="ECO:0000313" key="3">
    <source>
        <dbReference type="EMBL" id="KIO17401.1"/>
    </source>
</evidence>
<gene>
    <name evidence="3" type="ORF">M407DRAFT_32931</name>
</gene>
<reference evidence="4" key="2">
    <citation type="submission" date="2015-01" db="EMBL/GenBank/DDBJ databases">
        <title>Evolutionary Origins and Diversification of the Mycorrhizal Mutualists.</title>
        <authorList>
            <consortium name="DOE Joint Genome Institute"/>
            <consortium name="Mycorrhizal Genomics Consortium"/>
            <person name="Kohler A."/>
            <person name="Kuo A."/>
            <person name="Nagy L.G."/>
            <person name="Floudas D."/>
            <person name="Copeland A."/>
            <person name="Barry K.W."/>
            <person name="Cichocki N."/>
            <person name="Veneault-Fourrey C."/>
            <person name="LaButti K."/>
            <person name="Lindquist E.A."/>
            <person name="Lipzen A."/>
            <person name="Lundell T."/>
            <person name="Morin E."/>
            <person name="Murat C."/>
            <person name="Riley R."/>
            <person name="Ohm R."/>
            <person name="Sun H."/>
            <person name="Tunlid A."/>
            <person name="Henrissat B."/>
            <person name="Grigoriev I.V."/>
            <person name="Hibbett D.S."/>
            <person name="Martin F."/>
        </authorList>
    </citation>
    <scope>NUCLEOTIDE SEQUENCE [LARGE SCALE GENOMIC DNA]</scope>
    <source>
        <strain evidence="4">MUT 4182</strain>
    </source>
</reference>
<dbReference type="Proteomes" id="UP000054248">
    <property type="component" value="Unassembled WGS sequence"/>
</dbReference>
<keyword evidence="1" id="KW-0694">RNA-binding</keyword>
<dbReference type="AlphaFoldDB" id="A0A0C3Q364"/>
<dbReference type="InterPro" id="IPR014720">
    <property type="entry name" value="dsRBD_dom"/>
</dbReference>
<dbReference type="HOGENOM" id="CLU_2401303_0_0_1"/>
<keyword evidence="4" id="KW-1185">Reference proteome</keyword>
<dbReference type="GO" id="GO:0003723">
    <property type="term" value="F:RNA binding"/>
    <property type="evidence" value="ECO:0007669"/>
    <property type="project" value="UniProtKB-UniRule"/>
</dbReference>
<evidence type="ECO:0000313" key="4">
    <source>
        <dbReference type="Proteomes" id="UP000054248"/>
    </source>
</evidence>
<evidence type="ECO:0000256" key="1">
    <source>
        <dbReference type="PROSITE-ProRule" id="PRU00266"/>
    </source>
</evidence>
<proteinExistence type="predicted"/>
<dbReference type="PROSITE" id="PS50137">
    <property type="entry name" value="DS_RBD"/>
    <property type="match status" value="1"/>
</dbReference>